<feature type="domain" description="B30.2/SPRY" evidence="10">
    <location>
        <begin position="475"/>
        <end position="651"/>
    </location>
</feature>
<comment type="caution">
    <text evidence="12">The sequence shown here is derived from an EMBL/GenBank/DDBJ whole genome shotgun (WGS) entry which is preliminary data.</text>
</comment>
<dbReference type="InterPro" id="IPR051051">
    <property type="entry name" value="E3_ubiq-ligase_TRIM/RNF"/>
</dbReference>
<dbReference type="PANTHER" id="PTHR25465">
    <property type="entry name" value="B-BOX DOMAIN CONTAINING"/>
    <property type="match status" value="1"/>
</dbReference>
<organism evidence="12 13">
    <name type="scientific">Polypterus senegalus</name>
    <name type="common">Senegal bichir</name>
    <dbReference type="NCBI Taxonomy" id="55291"/>
    <lineage>
        <taxon>Eukaryota</taxon>
        <taxon>Metazoa</taxon>
        <taxon>Chordata</taxon>
        <taxon>Craniata</taxon>
        <taxon>Vertebrata</taxon>
        <taxon>Euteleostomi</taxon>
        <taxon>Actinopterygii</taxon>
        <taxon>Polypteriformes</taxon>
        <taxon>Polypteridae</taxon>
        <taxon>Polypterus</taxon>
    </lineage>
</organism>
<evidence type="ECO:0000256" key="6">
    <source>
        <dbReference type="ARBA" id="ARBA00022833"/>
    </source>
</evidence>
<dbReference type="FunFam" id="3.90.810.10:FF:000003">
    <property type="entry name" value="Neural Wiskott-Aldrich syndrome protein-like"/>
    <property type="match status" value="1"/>
</dbReference>
<keyword evidence="5" id="KW-0863">Zinc-finger</keyword>
<evidence type="ECO:0000256" key="8">
    <source>
        <dbReference type="SAM" id="Coils"/>
    </source>
</evidence>
<dbReference type="CDD" id="cd22074">
    <property type="entry name" value="WH2_N-WASP_r1"/>
    <property type="match status" value="1"/>
</dbReference>
<evidence type="ECO:0000259" key="10">
    <source>
        <dbReference type="PROSITE" id="PS50188"/>
    </source>
</evidence>
<feature type="non-terminal residue" evidence="12">
    <location>
        <position position="651"/>
    </location>
</feature>
<keyword evidence="7" id="KW-0206">Cytoskeleton</keyword>
<dbReference type="InterPro" id="IPR058030">
    <property type="entry name" value="TRIM8/14/16/25/29/45/65_CC"/>
</dbReference>
<dbReference type="GO" id="GO:0008270">
    <property type="term" value="F:zinc ion binding"/>
    <property type="evidence" value="ECO:0007669"/>
    <property type="project" value="UniProtKB-KW"/>
</dbReference>
<feature type="compositionally biased region" description="Basic and acidic residues" evidence="9">
    <location>
        <begin position="266"/>
        <end position="278"/>
    </location>
</feature>
<evidence type="ECO:0000259" key="11">
    <source>
        <dbReference type="PROSITE" id="PS51082"/>
    </source>
</evidence>
<evidence type="ECO:0000256" key="5">
    <source>
        <dbReference type="ARBA" id="ARBA00022771"/>
    </source>
</evidence>
<dbReference type="PRINTS" id="PR01407">
    <property type="entry name" value="BUTYPHLNCDUF"/>
</dbReference>
<feature type="domain" description="WH2" evidence="11">
    <location>
        <begin position="238"/>
        <end position="255"/>
    </location>
</feature>
<dbReference type="CDD" id="cd00132">
    <property type="entry name" value="CRIB"/>
    <property type="match status" value="1"/>
</dbReference>
<gene>
    <name evidence="12" type="primary">Wasl_0</name>
    <name evidence="12" type="ORF">GTO96_0017470</name>
</gene>
<dbReference type="SUPFAM" id="SSF49899">
    <property type="entry name" value="Concanavalin A-like lectins/glucanases"/>
    <property type="match status" value="1"/>
</dbReference>
<dbReference type="GO" id="GO:0003779">
    <property type="term" value="F:actin binding"/>
    <property type="evidence" value="ECO:0007669"/>
    <property type="project" value="InterPro"/>
</dbReference>
<dbReference type="Pfam" id="PF00786">
    <property type="entry name" value="PBD"/>
    <property type="match status" value="1"/>
</dbReference>
<dbReference type="InterPro" id="IPR003124">
    <property type="entry name" value="WH2_dom"/>
</dbReference>
<dbReference type="InterPro" id="IPR043136">
    <property type="entry name" value="B30.2/SPRY_sf"/>
</dbReference>
<evidence type="ECO:0000313" key="13">
    <source>
        <dbReference type="Proteomes" id="UP000886611"/>
    </source>
</evidence>
<keyword evidence="4" id="KW-0479">Metal-binding</keyword>
<dbReference type="Pfam" id="PF25600">
    <property type="entry name" value="TRIM_CC"/>
    <property type="match status" value="1"/>
</dbReference>
<dbReference type="PANTHER" id="PTHR25465:SF14">
    <property type="entry name" value="E3 UBIQUITIN-PROTEIN LIGASE TRIM65"/>
    <property type="match status" value="1"/>
</dbReference>
<accession>A0A8X7XEI5</accession>
<evidence type="ECO:0000256" key="7">
    <source>
        <dbReference type="ARBA" id="ARBA00023212"/>
    </source>
</evidence>
<dbReference type="CDD" id="cd22249">
    <property type="entry name" value="UDM1_RNF168_RNF169-like"/>
    <property type="match status" value="1"/>
</dbReference>
<keyword evidence="6" id="KW-0862">Zinc</keyword>
<feature type="coiled-coil region" evidence="8">
    <location>
        <begin position="358"/>
        <end position="407"/>
    </location>
</feature>
<feature type="region of interest" description="Disordered" evidence="9">
    <location>
        <begin position="121"/>
        <end position="307"/>
    </location>
</feature>
<dbReference type="Proteomes" id="UP000886611">
    <property type="component" value="Unassembled WGS sequence"/>
</dbReference>
<feature type="compositionally biased region" description="Pro residues" evidence="9">
    <location>
        <begin position="135"/>
        <end position="193"/>
    </location>
</feature>
<reference evidence="12 13" key="1">
    <citation type="journal article" date="2021" name="Cell">
        <title>Tracing the genetic footprints of vertebrate landing in non-teleost ray-finned fishes.</title>
        <authorList>
            <person name="Bi X."/>
            <person name="Wang K."/>
            <person name="Yang L."/>
            <person name="Pan H."/>
            <person name="Jiang H."/>
            <person name="Wei Q."/>
            <person name="Fang M."/>
            <person name="Yu H."/>
            <person name="Zhu C."/>
            <person name="Cai Y."/>
            <person name="He Y."/>
            <person name="Gan X."/>
            <person name="Zeng H."/>
            <person name="Yu D."/>
            <person name="Zhu Y."/>
            <person name="Jiang H."/>
            <person name="Qiu Q."/>
            <person name="Yang H."/>
            <person name="Zhang Y.E."/>
            <person name="Wang W."/>
            <person name="Zhu M."/>
            <person name="He S."/>
            <person name="Zhang G."/>
        </authorList>
    </citation>
    <scope>NUCLEOTIDE SEQUENCE [LARGE SCALE GENOMIC DNA]</scope>
    <source>
        <strain evidence="12">Bchr_013</strain>
    </source>
</reference>
<keyword evidence="8" id="KW-0175">Coiled coil</keyword>
<keyword evidence="3" id="KW-0597">Phosphoprotein</keyword>
<dbReference type="SMART" id="SM00246">
    <property type="entry name" value="WH2"/>
    <property type="match status" value="1"/>
</dbReference>
<protein>
    <submittedName>
        <fullName evidence="12">WASL protein</fullName>
    </submittedName>
</protein>
<evidence type="ECO:0000313" key="12">
    <source>
        <dbReference type="EMBL" id="KAG2465849.1"/>
    </source>
</evidence>
<dbReference type="InterPro" id="IPR006574">
    <property type="entry name" value="PRY"/>
</dbReference>
<proteinExistence type="predicted"/>
<feature type="region of interest" description="Disordered" evidence="9">
    <location>
        <begin position="1"/>
        <end position="48"/>
    </location>
</feature>
<dbReference type="InterPro" id="IPR011026">
    <property type="entry name" value="WAS_C"/>
</dbReference>
<dbReference type="SMART" id="SM00589">
    <property type="entry name" value="PRY"/>
    <property type="match status" value="1"/>
</dbReference>
<dbReference type="InterPro" id="IPR003879">
    <property type="entry name" value="Butyrophylin_SPRY"/>
</dbReference>
<dbReference type="InterPro" id="IPR001870">
    <property type="entry name" value="B30.2/SPRY"/>
</dbReference>
<dbReference type="PROSITE" id="PS51082">
    <property type="entry name" value="WH2"/>
    <property type="match status" value="1"/>
</dbReference>
<dbReference type="EMBL" id="JAATIS010001721">
    <property type="protein sequence ID" value="KAG2465849.1"/>
    <property type="molecule type" value="Genomic_DNA"/>
</dbReference>
<dbReference type="Pfam" id="PF13765">
    <property type="entry name" value="PRY"/>
    <property type="match status" value="1"/>
</dbReference>
<dbReference type="Gene3D" id="2.60.120.920">
    <property type="match status" value="1"/>
</dbReference>
<evidence type="ECO:0000256" key="3">
    <source>
        <dbReference type="ARBA" id="ARBA00022553"/>
    </source>
</evidence>
<dbReference type="AlphaFoldDB" id="A0A8X7XEI5"/>
<feature type="non-terminal residue" evidence="12">
    <location>
        <position position="1"/>
    </location>
</feature>
<dbReference type="Pfam" id="PF02205">
    <property type="entry name" value="WH2"/>
    <property type="match status" value="1"/>
</dbReference>
<dbReference type="Gene3D" id="3.90.810.10">
    <property type="entry name" value="CRIB domain"/>
    <property type="match status" value="1"/>
</dbReference>
<dbReference type="GO" id="GO:0007015">
    <property type="term" value="P:actin filament organization"/>
    <property type="evidence" value="ECO:0007669"/>
    <property type="project" value="InterPro"/>
</dbReference>
<dbReference type="SUPFAM" id="SSF47912">
    <property type="entry name" value="Wiscott-Aldrich syndrome protein, WASP, C-terminal domain"/>
    <property type="match status" value="1"/>
</dbReference>
<feature type="compositionally biased region" description="Pro residues" evidence="9">
    <location>
        <begin position="200"/>
        <end position="211"/>
    </location>
</feature>
<dbReference type="InterPro" id="IPR036936">
    <property type="entry name" value="CRIB_dom_sf"/>
</dbReference>
<dbReference type="PROSITE" id="PS50188">
    <property type="entry name" value="B302_SPRY"/>
    <property type="match status" value="1"/>
</dbReference>
<keyword evidence="13" id="KW-1185">Reference proteome</keyword>
<name>A0A8X7XEI5_POLSE</name>
<evidence type="ECO:0000256" key="1">
    <source>
        <dbReference type="ARBA" id="ARBA00004245"/>
    </source>
</evidence>
<dbReference type="GO" id="GO:0005737">
    <property type="term" value="C:cytoplasm"/>
    <property type="evidence" value="ECO:0007669"/>
    <property type="project" value="UniProtKB-ARBA"/>
</dbReference>
<dbReference type="GO" id="GO:0005856">
    <property type="term" value="C:cytoskeleton"/>
    <property type="evidence" value="ECO:0007669"/>
    <property type="project" value="UniProtKB-SubCell"/>
</dbReference>
<feature type="compositionally biased region" description="Basic and acidic residues" evidence="9">
    <location>
        <begin position="245"/>
        <end position="257"/>
    </location>
</feature>
<comment type="subcellular location">
    <subcellularLocation>
        <location evidence="1">Cytoplasm</location>
        <location evidence="1">Cytoskeleton</location>
    </subcellularLocation>
</comment>
<feature type="compositionally biased region" description="Basic and acidic residues" evidence="9">
    <location>
        <begin position="296"/>
        <end position="307"/>
    </location>
</feature>
<sequence>MGHRLPAGAAQGTQHYTARAAKSPPSSHHLQRPLAEDDRAAVTEAHTSQLRPCSHIGHVGWDPNPGFDVNNLDPELKNLFDLCGISEAQLKDKETSKAIYDFIEKKGGVEAVKNELRRQGKFYFTPSPPSSRGGVPPPPHSSGPPPPPPPARGRGVPPPPLSRAPPSRPGTGAPPPPPTPTRGHLPPPPPPNPCSFVSSGPPPPPPPPPSGPTGTGLSGPPPPPVPGMDNDIISPLGNKSALLDQIKEGTQLKKVEQNNRPASSTGRDKAGHTAKDNLQKNGSFPPPSFGQPSLQYKEKGMKKSARESENLTDFFQCSSLPTAGVTQTEAIKTDRQQIYVERDVEENEKSFTNLIGCIEEADRKLTEKIKEQEKREREKAEGVVEQLEKEIEEQKRREAELKELSETKDHLHFLQTFSSRCVLPADGDSLSFTVTTDFSSENLRKELSALKKGLEHISQWVIMTRTPSAHEAPVFSLQPPEPQSRDDFLKYFCPLTLDINTANGDLRLFQWNKKVTRLGTKSEYPGHPDRFDWWPQVLCREALTGTRCYWEVECSGRFMRIGVSYKGLSRKGEGRECRLGNNDKSWCLRWSHSQYSVHHNNQQTVISSPYSPRIVLMASVCVAPVAGRELHCKKAAVRFSDPLADFFIPLY</sequence>
<dbReference type="InterPro" id="IPR013320">
    <property type="entry name" value="ConA-like_dom_sf"/>
</dbReference>
<evidence type="ECO:0000256" key="9">
    <source>
        <dbReference type="SAM" id="MobiDB-lite"/>
    </source>
</evidence>
<keyword evidence="2" id="KW-0963">Cytoplasm</keyword>
<evidence type="ECO:0000256" key="2">
    <source>
        <dbReference type="ARBA" id="ARBA00022490"/>
    </source>
</evidence>
<dbReference type="InterPro" id="IPR000095">
    <property type="entry name" value="CRIB_dom"/>
</dbReference>
<evidence type="ECO:0000256" key="4">
    <source>
        <dbReference type="ARBA" id="ARBA00022723"/>
    </source>
</evidence>